<proteinExistence type="predicted"/>
<dbReference type="AlphaFoldDB" id="D2QUY9"/>
<protein>
    <submittedName>
        <fullName evidence="1">Uncharacterized protein</fullName>
    </submittedName>
</protein>
<geneLocation type="plasmid" evidence="1 2">
    <name>pSLIN01</name>
</geneLocation>
<evidence type="ECO:0000313" key="1">
    <source>
        <dbReference type="EMBL" id="ADB42621.1"/>
    </source>
</evidence>
<evidence type="ECO:0000313" key="2">
    <source>
        <dbReference type="Proteomes" id="UP000002028"/>
    </source>
</evidence>
<keyword evidence="1" id="KW-0614">Plasmid</keyword>
<dbReference type="Proteomes" id="UP000002028">
    <property type="component" value="Plasmid pSLIN01"/>
</dbReference>
<gene>
    <name evidence="1" type="ordered locus">Slin_6664</name>
</gene>
<dbReference type="KEGG" id="sli:Slin_6664"/>
<name>D2QUY9_SPILD</name>
<reference evidence="1 2" key="1">
    <citation type="journal article" date="2010" name="Stand. Genomic Sci.">
        <title>Complete genome sequence of Spirosoma linguale type strain (1).</title>
        <authorList>
            <person name="Lail K."/>
            <person name="Sikorski J."/>
            <person name="Saunders E."/>
            <person name="Lapidus A."/>
            <person name="Glavina Del Rio T."/>
            <person name="Copeland A."/>
            <person name="Tice H."/>
            <person name="Cheng J.-F."/>
            <person name="Lucas S."/>
            <person name="Nolan M."/>
            <person name="Bruce D."/>
            <person name="Goodwin L."/>
            <person name="Pitluck S."/>
            <person name="Ivanova N."/>
            <person name="Mavromatis K."/>
            <person name="Ovchinnikova G."/>
            <person name="Pati A."/>
            <person name="Chen A."/>
            <person name="Palaniappan K."/>
            <person name="Land M."/>
            <person name="Hauser L."/>
            <person name="Chang Y.-J."/>
            <person name="Jeffries C.D."/>
            <person name="Chain P."/>
            <person name="Brettin T."/>
            <person name="Detter J.C."/>
            <person name="Schuetze A."/>
            <person name="Rohde M."/>
            <person name="Tindall B.J."/>
            <person name="Goeker M."/>
            <person name="Bristow J."/>
            <person name="Eisen J.A."/>
            <person name="Markowitz V."/>
            <person name="Hugenholtz P."/>
            <person name="Kyrpides N.C."/>
            <person name="Klenk H.-P."/>
            <person name="Chen F."/>
        </authorList>
    </citation>
    <scope>NUCLEOTIDE SEQUENCE [LARGE SCALE GENOMIC DNA]</scope>
    <source>
        <strain evidence="2">ATCC 33905 / DSM 74 / LMG 10896 / Claus 1</strain>
    </source>
</reference>
<organism evidence="1 2">
    <name type="scientific">Spirosoma linguale (strain ATCC 33905 / DSM 74 / LMG 10896 / Claus 1)</name>
    <dbReference type="NCBI Taxonomy" id="504472"/>
    <lineage>
        <taxon>Bacteria</taxon>
        <taxon>Pseudomonadati</taxon>
        <taxon>Bacteroidota</taxon>
        <taxon>Cytophagia</taxon>
        <taxon>Cytophagales</taxon>
        <taxon>Cytophagaceae</taxon>
        <taxon>Spirosoma</taxon>
    </lineage>
</organism>
<dbReference type="HOGENOM" id="CLU_214996_0_0_10"/>
<accession>D2QUY9</accession>
<keyword evidence="2" id="KW-1185">Reference proteome</keyword>
<sequence>MIVNDPLTNTDSTEELDDPYIHTVSTEEFVQTIERANQDETDSMLSSNPE</sequence>
<dbReference type="EMBL" id="CP001770">
    <property type="protein sequence ID" value="ADB42621.1"/>
    <property type="molecule type" value="Genomic_DNA"/>
</dbReference>